<feature type="compositionally biased region" description="Basic and acidic residues" evidence="1">
    <location>
        <begin position="220"/>
        <end position="232"/>
    </location>
</feature>
<gene>
    <name evidence="2" type="ORF">D0Z08_01885</name>
</gene>
<sequence length="232" mass="26154">MGSTDVLSRTVQRTHDALADELEVLRTQFGPPGEHEELDGPHRGYPPIDEFVTTASRHLHAVNEVLLPSARKELPDGKELTHHYLDSMKVLEVVLSHVKAHEYGSVYEKRIAWPSVWSEVGTALEALRAREEELAERLTDRLDDGDVDALVERLDEAEPGEPSRPHPYLPHHGFMGSIARGVAKRTDRAWDHAEGRPLTWPSRGKKKRPGLMGQYLMGDPRFDPDKPEDKST</sequence>
<evidence type="ECO:0000313" key="3">
    <source>
        <dbReference type="Proteomes" id="UP000283644"/>
    </source>
</evidence>
<evidence type="ECO:0000313" key="2">
    <source>
        <dbReference type="EMBL" id="RHW28632.1"/>
    </source>
</evidence>
<keyword evidence="3" id="KW-1185">Reference proteome</keyword>
<name>A0A417Y7B3_9ACTN</name>
<feature type="compositionally biased region" description="Basic and acidic residues" evidence="1">
    <location>
        <begin position="185"/>
        <end position="195"/>
    </location>
</feature>
<protein>
    <recommendedName>
        <fullName evidence="4">Hemerythrin-like domain-containing protein</fullName>
    </recommendedName>
</protein>
<dbReference type="Proteomes" id="UP000283644">
    <property type="component" value="Unassembled WGS sequence"/>
</dbReference>
<accession>A0A417Y7B3</accession>
<dbReference type="EMBL" id="QXGH01000009">
    <property type="protein sequence ID" value="RHW28632.1"/>
    <property type="molecule type" value="Genomic_DNA"/>
</dbReference>
<dbReference type="RefSeq" id="WP_118922065.1">
    <property type="nucleotide sequence ID" value="NZ_QXGH01000009.1"/>
</dbReference>
<evidence type="ECO:0000256" key="1">
    <source>
        <dbReference type="SAM" id="MobiDB-lite"/>
    </source>
</evidence>
<reference evidence="2 3" key="1">
    <citation type="submission" date="2018-09" db="EMBL/GenBank/DDBJ databases">
        <title>Genome sequencing of Nocardioides immobilis CCTCC AB 2017083 for comparison to Nocardioides silvaticus.</title>
        <authorList>
            <person name="Li C."/>
            <person name="Wang G."/>
        </authorList>
    </citation>
    <scope>NUCLEOTIDE SEQUENCE [LARGE SCALE GENOMIC DNA]</scope>
    <source>
        <strain evidence="2 3">CCTCC AB 2017083</strain>
    </source>
</reference>
<dbReference type="AlphaFoldDB" id="A0A417Y7B3"/>
<organism evidence="2 3">
    <name type="scientific">Nocardioides immobilis</name>
    <dbReference type="NCBI Taxonomy" id="2049295"/>
    <lineage>
        <taxon>Bacteria</taxon>
        <taxon>Bacillati</taxon>
        <taxon>Actinomycetota</taxon>
        <taxon>Actinomycetes</taxon>
        <taxon>Propionibacteriales</taxon>
        <taxon>Nocardioidaceae</taxon>
        <taxon>Nocardioides</taxon>
    </lineage>
</organism>
<feature type="region of interest" description="Disordered" evidence="1">
    <location>
        <begin position="185"/>
        <end position="232"/>
    </location>
</feature>
<proteinExistence type="predicted"/>
<comment type="caution">
    <text evidence="2">The sequence shown here is derived from an EMBL/GenBank/DDBJ whole genome shotgun (WGS) entry which is preliminary data.</text>
</comment>
<evidence type="ECO:0008006" key="4">
    <source>
        <dbReference type="Google" id="ProtNLM"/>
    </source>
</evidence>
<dbReference type="OrthoDB" id="9793637at2"/>